<dbReference type="Proteomes" id="UP001279410">
    <property type="component" value="Unassembled WGS sequence"/>
</dbReference>
<name>A0AAD3N8D8_LATJO</name>
<keyword evidence="2" id="KW-1133">Transmembrane helix</keyword>
<comment type="caution">
    <text evidence="3">The sequence shown here is derived from an EMBL/GenBank/DDBJ whole genome shotgun (WGS) entry which is preliminary data.</text>
</comment>
<evidence type="ECO:0000256" key="2">
    <source>
        <dbReference type="SAM" id="Phobius"/>
    </source>
</evidence>
<keyword evidence="4" id="KW-1185">Reference proteome</keyword>
<accession>A0AAD3N8D8</accession>
<protein>
    <submittedName>
        <fullName evidence="3">Uncharacterized protein</fullName>
    </submittedName>
</protein>
<proteinExistence type="predicted"/>
<feature type="compositionally biased region" description="Polar residues" evidence="1">
    <location>
        <begin position="128"/>
        <end position="143"/>
    </location>
</feature>
<evidence type="ECO:0000256" key="1">
    <source>
        <dbReference type="SAM" id="MobiDB-lite"/>
    </source>
</evidence>
<keyword evidence="2" id="KW-0472">Membrane</keyword>
<feature type="region of interest" description="Disordered" evidence="1">
    <location>
        <begin position="121"/>
        <end position="154"/>
    </location>
</feature>
<gene>
    <name evidence="3" type="ORF">AKAME5_001980100</name>
</gene>
<evidence type="ECO:0000313" key="3">
    <source>
        <dbReference type="EMBL" id="GLD68488.1"/>
    </source>
</evidence>
<feature type="transmembrane region" description="Helical" evidence="2">
    <location>
        <begin position="39"/>
        <end position="60"/>
    </location>
</feature>
<organism evidence="3 4">
    <name type="scientific">Lates japonicus</name>
    <name type="common">Japanese lates</name>
    <dbReference type="NCBI Taxonomy" id="270547"/>
    <lineage>
        <taxon>Eukaryota</taxon>
        <taxon>Metazoa</taxon>
        <taxon>Chordata</taxon>
        <taxon>Craniata</taxon>
        <taxon>Vertebrata</taxon>
        <taxon>Euteleostomi</taxon>
        <taxon>Actinopterygii</taxon>
        <taxon>Neopterygii</taxon>
        <taxon>Teleostei</taxon>
        <taxon>Neoteleostei</taxon>
        <taxon>Acanthomorphata</taxon>
        <taxon>Carangaria</taxon>
        <taxon>Carangaria incertae sedis</taxon>
        <taxon>Centropomidae</taxon>
        <taxon>Lates</taxon>
    </lineage>
</organism>
<sequence length="154" mass="16615">MKTDCHHKYGVSFRATILTGLTLVCGGRKPSNYCVRLNVCLHIATVLFSAVAFGAMVRHVPYPQRRHCGDSCPYFNHDTMVLISGILAILITIFLVGTLISLAVVLTGLCSMCSDFPQQTEDPEHIGGSTTSEPLCLPSQEQVTAGGEDVKTDS</sequence>
<evidence type="ECO:0000313" key="4">
    <source>
        <dbReference type="Proteomes" id="UP001279410"/>
    </source>
</evidence>
<reference evidence="3" key="1">
    <citation type="submission" date="2022-08" db="EMBL/GenBank/DDBJ databases">
        <title>Genome sequencing of akame (Lates japonicus).</title>
        <authorList>
            <person name="Hashiguchi Y."/>
            <person name="Takahashi H."/>
        </authorList>
    </citation>
    <scope>NUCLEOTIDE SEQUENCE</scope>
    <source>
        <strain evidence="3">Kochi</strain>
    </source>
</reference>
<keyword evidence="2" id="KW-0812">Transmembrane</keyword>
<dbReference type="AlphaFoldDB" id="A0AAD3N8D8"/>
<feature type="transmembrane region" description="Helical" evidence="2">
    <location>
        <begin position="80"/>
        <end position="106"/>
    </location>
</feature>
<dbReference type="EMBL" id="BRZM01000136">
    <property type="protein sequence ID" value="GLD68488.1"/>
    <property type="molecule type" value="Genomic_DNA"/>
</dbReference>